<dbReference type="EMBL" id="DWWI01000194">
    <property type="protein sequence ID" value="HJC43832.1"/>
    <property type="molecule type" value="Genomic_DNA"/>
</dbReference>
<dbReference type="PANTHER" id="PTHR43948">
    <property type="entry name" value="DNAJ HOMOLOG SUBFAMILY B"/>
    <property type="match status" value="1"/>
</dbReference>
<reference evidence="4" key="1">
    <citation type="journal article" date="2021" name="PeerJ">
        <title>Extensive microbial diversity within the chicken gut microbiome revealed by metagenomics and culture.</title>
        <authorList>
            <person name="Gilroy R."/>
            <person name="Ravi A."/>
            <person name="Getino M."/>
            <person name="Pursley I."/>
            <person name="Horton D.L."/>
            <person name="Alikhan N.F."/>
            <person name="Baker D."/>
            <person name="Gharbi K."/>
            <person name="Hall N."/>
            <person name="Watson M."/>
            <person name="Adriaenssens E.M."/>
            <person name="Foster-Nyarko E."/>
            <person name="Jarju S."/>
            <person name="Secka A."/>
            <person name="Antonio M."/>
            <person name="Oren A."/>
            <person name="Chaudhuri R.R."/>
            <person name="La Ragione R."/>
            <person name="Hildebrand F."/>
            <person name="Pallen M.J."/>
        </authorList>
    </citation>
    <scope>NUCLEOTIDE SEQUENCE</scope>
    <source>
        <strain evidence="4">CHK165-2605</strain>
    </source>
</reference>
<dbReference type="PRINTS" id="PR00625">
    <property type="entry name" value="JDOMAIN"/>
</dbReference>
<dbReference type="PROSITE" id="PS50076">
    <property type="entry name" value="DNAJ_2"/>
    <property type="match status" value="1"/>
</dbReference>
<dbReference type="PANTHER" id="PTHR43948:SF14">
    <property type="entry name" value="PROTEIN DNAJ, PUTATIVE-RELATED"/>
    <property type="match status" value="1"/>
</dbReference>
<dbReference type="SUPFAM" id="SSF46565">
    <property type="entry name" value="Chaperone J-domain"/>
    <property type="match status" value="1"/>
</dbReference>
<evidence type="ECO:0000313" key="4">
    <source>
        <dbReference type="EMBL" id="HJC43832.1"/>
    </source>
</evidence>
<reference evidence="4" key="2">
    <citation type="submission" date="2021-04" db="EMBL/GenBank/DDBJ databases">
        <authorList>
            <person name="Gilroy R."/>
        </authorList>
    </citation>
    <scope>NUCLEOTIDE SEQUENCE</scope>
    <source>
        <strain evidence="4">CHK165-2605</strain>
    </source>
</reference>
<dbReference type="GO" id="GO:0051087">
    <property type="term" value="F:protein-folding chaperone binding"/>
    <property type="evidence" value="ECO:0007669"/>
    <property type="project" value="TreeGrafter"/>
</dbReference>
<dbReference type="GO" id="GO:0051082">
    <property type="term" value="F:unfolded protein binding"/>
    <property type="evidence" value="ECO:0007669"/>
    <property type="project" value="TreeGrafter"/>
</dbReference>
<dbReference type="Gene3D" id="1.10.287.110">
    <property type="entry name" value="DnaJ domain"/>
    <property type="match status" value="1"/>
</dbReference>
<dbReference type="SMART" id="SM00271">
    <property type="entry name" value="DnaJ"/>
    <property type="match status" value="1"/>
</dbReference>
<name>A0A9D2P494_9FIRM</name>
<sequence>MSDPYSILGVDRNASDEEIKKAYRRLSRKYHPDANINNPHKEEAEAKFKEVQQAYQQIMDERERGYSSGGYGQNGSGSGYNGNPYGGSSYDDYGPFGGFGNFGGYGPFGGFGDGDPFGNSGAYGRGRQQGGSQSEEEIHLRAAANYIRSGHYREALNVLDGIKDRSAPWYFYSASANSGLGNNVTALEQAKEAVRLEPDNTQYQMLLQRLQNGESWYEQRQSTYGYPGSFDTSCCAKLCIANLLCNLCCGGSGLCCGGYGGEYYM</sequence>
<feature type="region of interest" description="Disordered" evidence="2">
    <location>
        <begin position="29"/>
        <end position="52"/>
    </location>
</feature>
<dbReference type="GO" id="GO:0044183">
    <property type="term" value="F:protein folding chaperone"/>
    <property type="evidence" value="ECO:0007669"/>
    <property type="project" value="TreeGrafter"/>
</dbReference>
<evidence type="ECO:0000256" key="2">
    <source>
        <dbReference type="SAM" id="MobiDB-lite"/>
    </source>
</evidence>
<comment type="caution">
    <text evidence="4">The sequence shown here is derived from an EMBL/GenBank/DDBJ whole genome shotgun (WGS) entry which is preliminary data.</text>
</comment>
<feature type="domain" description="J" evidence="3">
    <location>
        <begin position="3"/>
        <end position="94"/>
    </location>
</feature>
<proteinExistence type="predicted"/>
<evidence type="ECO:0000259" key="3">
    <source>
        <dbReference type="PROSITE" id="PS50076"/>
    </source>
</evidence>
<dbReference type="GO" id="GO:0005737">
    <property type="term" value="C:cytoplasm"/>
    <property type="evidence" value="ECO:0007669"/>
    <property type="project" value="TreeGrafter"/>
</dbReference>
<dbReference type="SUPFAM" id="SSF48452">
    <property type="entry name" value="TPR-like"/>
    <property type="match status" value="1"/>
</dbReference>
<accession>A0A9D2P494</accession>
<dbReference type="Pfam" id="PF00226">
    <property type="entry name" value="DnaJ"/>
    <property type="match status" value="1"/>
</dbReference>
<evidence type="ECO:0000313" key="5">
    <source>
        <dbReference type="Proteomes" id="UP000823895"/>
    </source>
</evidence>
<organism evidence="4 5">
    <name type="scientific">Candidatus Mediterraneibacter gallistercoris</name>
    <dbReference type="NCBI Taxonomy" id="2838671"/>
    <lineage>
        <taxon>Bacteria</taxon>
        <taxon>Bacillati</taxon>
        <taxon>Bacillota</taxon>
        <taxon>Clostridia</taxon>
        <taxon>Lachnospirales</taxon>
        <taxon>Lachnospiraceae</taxon>
        <taxon>Mediterraneibacter</taxon>
    </lineage>
</organism>
<dbReference type="InterPro" id="IPR011990">
    <property type="entry name" value="TPR-like_helical_dom_sf"/>
</dbReference>
<dbReference type="CDD" id="cd06257">
    <property type="entry name" value="DnaJ"/>
    <property type="match status" value="1"/>
</dbReference>
<dbReference type="GO" id="GO:0006260">
    <property type="term" value="P:DNA replication"/>
    <property type="evidence" value="ECO:0007669"/>
    <property type="project" value="UniProtKB-KW"/>
</dbReference>
<dbReference type="Proteomes" id="UP000823895">
    <property type="component" value="Unassembled WGS sequence"/>
</dbReference>
<feature type="compositionally biased region" description="Basic and acidic residues" evidence="2">
    <location>
        <begin position="39"/>
        <end position="50"/>
    </location>
</feature>
<protein>
    <submittedName>
        <fullName evidence="4">DnaJ domain-containing protein</fullName>
    </submittedName>
</protein>
<evidence type="ECO:0000256" key="1">
    <source>
        <dbReference type="ARBA" id="ARBA00022705"/>
    </source>
</evidence>
<dbReference type="InterPro" id="IPR001623">
    <property type="entry name" value="DnaJ_domain"/>
</dbReference>
<keyword evidence="1" id="KW-0235">DNA replication</keyword>
<gene>
    <name evidence="4" type="ORF">H9756_09180</name>
</gene>
<dbReference type="AlphaFoldDB" id="A0A9D2P494"/>
<dbReference type="Gene3D" id="1.25.40.10">
    <property type="entry name" value="Tetratricopeptide repeat domain"/>
    <property type="match status" value="1"/>
</dbReference>
<dbReference type="InterPro" id="IPR036869">
    <property type="entry name" value="J_dom_sf"/>
</dbReference>